<organism evidence="3 4">
    <name type="scientific">Rangifer tarandus platyrhynchus</name>
    <name type="common">Svalbard reindeer</name>
    <dbReference type="NCBI Taxonomy" id="3082113"/>
    <lineage>
        <taxon>Eukaryota</taxon>
        <taxon>Metazoa</taxon>
        <taxon>Chordata</taxon>
        <taxon>Craniata</taxon>
        <taxon>Vertebrata</taxon>
        <taxon>Euteleostomi</taxon>
        <taxon>Mammalia</taxon>
        <taxon>Eutheria</taxon>
        <taxon>Laurasiatheria</taxon>
        <taxon>Artiodactyla</taxon>
        <taxon>Ruminantia</taxon>
        <taxon>Pecora</taxon>
        <taxon>Cervidae</taxon>
        <taxon>Odocoileinae</taxon>
        <taxon>Rangifer</taxon>
    </lineage>
</organism>
<sequence>MRGHPEDFVFPFIYEVPVTGALSAHQRSQGACFSPAATTASLLSQSDENFRSQEEGGPSISEAPPDPQFLLSHELNKKVTELVQCLCVRYVTKEPTPRAEMLRSVIREHKDNFPVIFSEVYQCVEVVSGTEVKEVDPTSHSYDLVKSHNLSYNKRLSDDQGMPKTSLLILILGMTFMEGNCAPGEKIWEVLNMMGLYAGQEDPIYGEPSKLINNDLMKEQYLDYRQVS</sequence>
<evidence type="ECO:0000313" key="3">
    <source>
        <dbReference type="EMBL" id="CAI9155356.1"/>
    </source>
</evidence>
<dbReference type="InterPro" id="IPR037445">
    <property type="entry name" value="MAGE"/>
</dbReference>
<feature type="domain" description="MAGE" evidence="2">
    <location>
        <begin position="75"/>
        <end position="228"/>
    </location>
</feature>
<evidence type="ECO:0000259" key="2">
    <source>
        <dbReference type="PROSITE" id="PS50838"/>
    </source>
</evidence>
<dbReference type="InterPro" id="IPR021072">
    <property type="entry name" value="MAGE_N"/>
</dbReference>
<reference evidence="3" key="1">
    <citation type="submission" date="2023-04" db="EMBL/GenBank/DDBJ databases">
        <authorList>
            <consortium name="ELIXIR-Norway"/>
        </authorList>
    </citation>
    <scope>NUCLEOTIDE SEQUENCE [LARGE SCALE GENOMIC DNA]</scope>
</reference>
<proteinExistence type="predicted"/>
<dbReference type="InterPro" id="IPR002190">
    <property type="entry name" value="MHD_dom"/>
</dbReference>
<evidence type="ECO:0000313" key="4">
    <source>
        <dbReference type="Proteomes" id="UP001176941"/>
    </source>
</evidence>
<dbReference type="Gene3D" id="1.10.10.1200">
    <property type="entry name" value="MAGE homology domain, winged helix WH1 motif"/>
    <property type="match status" value="1"/>
</dbReference>
<keyword evidence="4" id="KW-1185">Reference proteome</keyword>
<dbReference type="PROSITE" id="PS50838">
    <property type="entry name" value="MAGE"/>
    <property type="match status" value="1"/>
</dbReference>
<feature type="region of interest" description="Disordered" evidence="1">
    <location>
        <begin position="47"/>
        <end position="67"/>
    </location>
</feature>
<dbReference type="Gene3D" id="1.10.10.1210">
    <property type="entry name" value="MAGE homology domain, winged helix WH2 motif"/>
    <property type="match status" value="1"/>
</dbReference>
<dbReference type="Pfam" id="PF12440">
    <property type="entry name" value="MAGE_N"/>
    <property type="match status" value="1"/>
</dbReference>
<evidence type="ECO:0000256" key="1">
    <source>
        <dbReference type="SAM" id="MobiDB-lite"/>
    </source>
</evidence>
<dbReference type="SMART" id="SM01373">
    <property type="entry name" value="MAGE"/>
    <property type="match status" value="1"/>
</dbReference>
<accession>A0ABN8Y6B5</accession>
<gene>
    <name evidence="3" type="ORF">MRATA1EN1_LOCUS4318</name>
</gene>
<dbReference type="InterPro" id="IPR041898">
    <property type="entry name" value="MAGE_WH1"/>
</dbReference>
<dbReference type="PANTHER" id="PTHR11736:SF159">
    <property type="entry name" value="MAGE DOMAIN-CONTAINING PROTEIN"/>
    <property type="match status" value="1"/>
</dbReference>
<name>A0ABN8Y6B5_RANTA</name>
<protein>
    <recommendedName>
        <fullName evidence="2">MAGE domain-containing protein</fullName>
    </recommendedName>
</protein>
<dbReference type="PANTHER" id="PTHR11736">
    <property type="entry name" value="MELANOMA-ASSOCIATED ANTIGEN MAGE ANTIGEN"/>
    <property type="match status" value="1"/>
</dbReference>
<dbReference type="Proteomes" id="UP001176941">
    <property type="component" value="Chromosome 12"/>
</dbReference>
<dbReference type="EMBL" id="OX459948">
    <property type="protein sequence ID" value="CAI9155356.1"/>
    <property type="molecule type" value="Genomic_DNA"/>
</dbReference>
<dbReference type="InterPro" id="IPR041899">
    <property type="entry name" value="MAGE_WH2"/>
</dbReference>